<feature type="transmembrane region" description="Helical" evidence="6">
    <location>
        <begin position="320"/>
        <end position="343"/>
    </location>
</feature>
<dbReference type="InterPro" id="IPR029485">
    <property type="entry name" value="CAT_C"/>
</dbReference>
<feature type="transmembrane region" description="Helical" evidence="6">
    <location>
        <begin position="243"/>
        <end position="266"/>
    </location>
</feature>
<feature type="transmembrane region" description="Helical" evidence="6">
    <location>
        <begin position="415"/>
        <end position="436"/>
    </location>
</feature>
<gene>
    <name evidence="8" type="ORF">TeGR_g12303</name>
</gene>
<evidence type="ECO:0000256" key="6">
    <source>
        <dbReference type="SAM" id="Phobius"/>
    </source>
</evidence>
<feature type="transmembrane region" description="Helical" evidence="6">
    <location>
        <begin position="91"/>
        <end position="113"/>
    </location>
</feature>
<keyword evidence="2 6" id="KW-0812">Transmembrane</keyword>
<feature type="region of interest" description="Disordered" evidence="5">
    <location>
        <begin position="1"/>
        <end position="52"/>
    </location>
</feature>
<evidence type="ECO:0000256" key="4">
    <source>
        <dbReference type="ARBA" id="ARBA00023136"/>
    </source>
</evidence>
<feature type="compositionally biased region" description="Polar residues" evidence="5">
    <location>
        <begin position="32"/>
        <end position="49"/>
    </location>
</feature>
<evidence type="ECO:0000256" key="1">
    <source>
        <dbReference type="ARBA" id="ARBA00004141"/>
    </source>
</evidence>
<dbReference type="Gene3D" id="1.20.1740.10">
    <property type="entry name" value="Amino acid/polyamine transporter I"/>
    <property type="match status" value="1"/>
</dbReference>
<feature type="transmembrane region" description="Helical" evidence="6">
    <location>
        <begin position="513"/>
        <end position="532"/>
    </location>
</feature>
<dbReference type="PANTHER" id="PTHR43243">
    <property type="entry name" value="INNER MEMBRANE TRANSPORTER YGJI-RELATED"/>
    <property type="match status" value="1"/>
</dbReference>
<evidence type="ECO:0000259" key="7">
    <source>
        <dbReference type="Pfam" id="PF13906"/>
    </source>
</evidence>
<dbReference type="Proteomes" id="UP001165060">
    <property type="component" value="Unassembled WGS sequence"/>
</dbReference>
<protein>
    <recommendedName>
        <fullName evidence="7">Cationic amino acid transporter C-terminal domain-containing protein</fullName>
    </recommendedName>
</protein>
<feature type="transmembrane region" description="Helical" evidence="6">
    <location>
        <begin position="582"/>
        <end position="598"/>
    </location>
</feature>
<evidence type="ECO:0000256" key="3">
    <source>
        <dbReference type="ARBA" id="ARBA00022989"/>
    </source>
</evidence>
<feature type="transmembrane region" description="Helical" evidence="6">
    <location>
        <begin position="157"/>
        <end position="181"/>
    </location>
</feature>
<evidence type="ECO:0000256" key="2">
    <source>
        <dbReference type="ARBA" id="ARBA00022692"/>
    </source>
</evidence>
<dbReference type="PANTHER" id="PTHR43243:SF82">
    <property type="entry name" value="CATIONIC AMINO ACID TRANSPORTER C-TERMINAL DOMAIN-CONTAINING PROTEIN"/>
    <property type="match status" value="1"/>
</dbReference>
<feature type="transmembrane region" description="Helical" evidence="6">
    <location>
        <begin position="214"/>
        <end position="231"/>
    </location>
</feature>
<reference evidence="8 9" key="1">
    <citation type="journal article" date="2023" name="Commun. Biol.">
        <title>Genome analysis of Parmales, the sister group of diatoms, reveals the evolutionary specialization of diatoms from phago-mixotrophs to photoautotrophs.</title>
        <authorList>
            <person name="Ban H."/>
            <person name="Sato S."/>
            <person name="Yoshikawa S."/>
            <person name="Yamada K."/>
            <person name="Nakamura Y."/>
            <person name="Ichinomiya M."/>
            <person name="Sato N."/>
            <person name="Blanc-Mathieu R."/>
            <person name="Endo H."/>
            <person name="Kuwata A."/>
            <person name="Ogata H."/>
        </authorList>
    </citation>
    <scope>NUCLEOTIDE SEQUENCE [LARGE SCALE GENOMIC DNA]</scope>
</reference>
<comment type="caution">
    <text evidence="8">The sequence shown here is derived from an EMBL/GenBank/DDBJ whole genome shotgun (WGS) entry which is preliminary data.</text>
</comment>
<feature type="domain" description="Cationic amino acid transporter C-terminal" evidence="7">
    <location>
        <begin position="553"/>
        <end position="602"/>
    </location>
</feature>
<feature type="compositionally biased region" description="Basic and acidic residues" evidence="5">
    <location>
        <begin position="1"/>
        <end position="10"/>
    </location>
</feature>
<keyword evidence="3 6" id="KW-1133">Transmembrane helix</keyword>
<comment type="subcellular location">
    <subcellularLocation>
        <location evidence="1">Membrane</location>
        <topology evidence="1">Multi-pass membrane protein</topology>
    </subcellularLocation>
</comment>
<dbReference type="Pfam" id="PF13520">
    <property type="entry name" value="AA_permease_2"/>
    <property type="match status" value="1"/>
</dbReference>
<dbReference type="EMBL" id="BRYB01000056">
    <property type="protein sequence ID" value="GMI21674.1"/>
    <property type="molecule type" value="Genomic_DNA"/>
</dbReference>
<keyword evidence="9" id="KW-1185">Reference proteome</keyword>
<dbReference type="Pfam" id="PF13906">
    <property type="entry name" value="AA_permease_C"/>
    <property type="match status" value="1"/>
</dbReference>
<organism evidence="8 9">
    <name type="scientific">Tetraparma gracilis</name>
    <dbReference type="NCBI Taxonomy" id="2962635"/>
    <lineage>
        <taxon>Eukaryota</taxon>
        <taxon>Sar</taxon>
        <taxon>Stramenopiles</taxon>
        <taxon>Ochrophyta</taxon>
        <taxon>Bolidophyceae</taxon>
        <taxon>Parmales</taxon>
        <taxon>Triparmaceae</taxon>
        <taxon>Tetraparma</taxon>
    </lineage>
</organism>
<keyword evidence="4 6" id="KW-0472">Membrane</keyword>
<feature type="transmembrane region" description="Helical" evidence="6">
    <location>
        <begin position="369"/>
        <end position="388"/>
    </location>
</feature>
<feature type="transmembrane region" description="Helical" evidence="6">
    <location>
        <begin position="475"/>
        <end position="493"/>
    </location>
</feature>
<feature type="transmembrane region" description="Helical" evidence="6">
    <location>
        <begin position="278"/>
        <end position="300"/>
    </location>
</feature>
<evidence type="ECO:0000256" key="5">
    <source>
        <dbReference type="SAM" id="MobiDB-lite"/>
    </source>
</evidence>
<feature type="transmembrane region" description="Helical" evidence="6">
    <location>
        <begin position="125"/>
        <end position="145"/>
    </location>
</feature>
<dbReference type="InterPro" id="IPR002293">
    <property type="entry name" value="AA/rel_permease1"/>
</dbReference>
<feature type="transmembrane region" description="Helical" evidence="6">
    <location>
        <begin position="442"/>
        <end position="463"/>
    </location>
</feature>
<evidence type="ECO:0000313" key="9">
    <source>
        <dbReference type="Proteomes" id="UP001165060"/>
    </source>
</evidence>
<sequence>MPVTFEERAPATEPLIPNSPEPARASAGFLYRNSSPRTSADPSSGSSESRGLFHALRRATSRRKPLSKTMMQNELAATRPSMAQENEDSMLSFIDLLAIGIGGTIGSGVFVLTGDVQPVAGPSAVLSWLLAGGTCLLSGLSYMELSARIPARGSCYIFAYTTLGELAGVVGGVCLTMEYGLSGAGVARSWSDKLAALVHSNLDTEVSSQISLDWAATALQIMCVSVCLMKLELGKKVINTLTILKVTLVIFLILAGLVPAMLYGAPNYPNVFLDYDTFFPQGIGGTITGASLLFFGFIGFDEVCCLASRAENPSVVMPRAIAGTLFGAALMSSLAQLSLSYLIDYDTSGDDGQSFEDAFDAHGWTTARYITAVGEVCLLPLVVLVSFIPQPELLAAMSEDALIPSLFHEEDKNGVFWKGGALAGAALVVVTLAVPFEVLWNVISLGVILSFNLTNTSLIMLRCGNGGKMVSNRSVRFWAIMLWAAAISARTYFSWNGAIDECLNGSSDNVNWAQTGVGIAGLLGTVVCVVMIDRNRKDNMDRKSGEGEEAKVFCAPGVPYTPGAAILLNFFLSAQFSGQDHAIFGAVMGVCVGGYFAYKATHHFAKRGKEDFDYEEYHKEVEKEFGQCRDTAVLGEADRGAGS</sequence>
<proteinExistence type="predicted"/>
<accession>A0ABQ6M8I7</accession>
<evidence type="ECO:0000313" key="8">
    <source>
        <dbReference type="EMBL" id="GMI21674.1"/>
    </source>
</evidence>
<feature type="transmembrane region" description="Helical" evidence="6">
    <location>
        <begin position="553"/>
        <end position="576"/>
    </location>
</feature>
<name>A0ABQ6M8I7_9STRA</name>